<accession>A0AAE1N9I1</accession>
<reference evidence="2" key="1">
    <citation type="submission" date="2023-10" db="EMBL/GenBank/DDBJ databases">
        <title>Chromosome-level genome of the transformable northern wattle, Acacia crassicarpa.</title>
        <authorList>
            <person name="Massaro I."/>
            <person name="Sinha N.R."/>
            <person name="Poethig S."/>
            <person name="Leichty A.R."/>
        </authorList>
    </citation>
    <scope>NUCLEOTIDE SEQUENCE</scope>
    <source>
        <strain evidence="2">Acra3RX</strain>
        <tissue evidence="2">Leaf</tissue>
    </source>
</reference>
<proteinExistence type="predicted"/>
<sequence length="283" mass="32588">MEDYLQYMKALRFEMNDVEDQAAKISAEEEMQLTNVRTLERDIESEKSEMIQVREDIEMIRKAKGEICSKSLEKQRNISSLEVDSSTISQTLELIQQERLGLSAKLVEKRAYYRMVEEDMCARLQQQQEWISSKKNGRQVKEQEVRKDKGDVQRGIPAGEAIADNNFIMDNMAGDAMKGLRIQLDSAKARLDEILLLKSNLFAENNKMRQAIEDVKYRTNTYKSELKEADITTLEEEYNALMSDKAGEIEYLQSLEEQVQKLKGIRHEVKCACGEEYSVAAST</sequence>
<dbReference type="AlphaFoldDB" id="A0AAE1N9I1"/>
<dbReference type="PANTHER" id="PTHR38353">
    <property type="entry name" value="TROPOMYOSIN"/>
    <property type="match status" value="1"/>
</dbReference>
<feature type="coiled-coil region" evidence="1">
    <location>
        <begin position="8"/>
        <end position="56"/>
    </location>
</feature>
<dbReference type="PANTHER" id="PTHR38353:SF2">
    <property type="entry name" value="TROPOMYOSIN"/>
    <property type="match status" value="1"/>
</dbReference>
<keyword evidence="1" id="KW-0175">Coiled coil</keyword>
<comment type="caution">
    <text evidence="2">The sequence shown here is derived from an EMBL/GenBank/DDBJ whole genome shotgun (WGS) entry which is preliminary data.</text>
</comment>
<dbReference type="EMBL" id="JAWXYG010000001">
    <property type="protein sequence ID" value="KAK4285067.1"/>
    <property type="molecule type" value="Genomic_DNA"/>
</dbReference>
<protein>
    <submittedName>
        <fullName evidence="2">Uncharacterized protein</fullName>
    </submittedName>
</protein>
<keyword evidence="3" id="KW-1185">Reference proteome</keyword>
<organism evidence="2 3">
    <name type="scientific">Acacia crassicarpa</name>
    <name type="common">northern wattle</name>
    <dbReference type="NCBI Taxonomy" id="499986"/>
    <lineage>
        <taxon>Eukaryota</taxon>
        <taxon>Viridiplantae</taxon>
        <taxon>Streptophyta</taxon>
        <taxon>Embryophyta</taxon>
        <taxon>Tracheophyta</taxon>
        <taxon>Spermatophyta</taxon>
        <taxon>Magnoliopsida</taxon>
        <taxon>eudicotyledons</taxon>
        <taxon>Gunneridae</taxon>
        <taxon>Pentapetalae</taxon>
        <taxon>rosids</taxon>
        <taxon>fabids</taxon>
        <taxon>Fabales</taxon>
        <taxon>Fabaceae</taxon>
        <taxon>Caesalpinioideae</taxon>
        <taxon>mimosoid clade</taxon>
        <taxon>Acacieae</taxon>
        <taxon>Acacia</taxon>
    </lineage>
</organism>
<dbReference type="Proteomes" id="UP001293593">
    <property type="component" value="Unassembled WGS sequence"/>
</dbReference>
<evidence type="ECO:0000313" key="2">
    <source>
        <dbReference type="EMBL" id="KAK4285067.1"/>
    </source>
</evidence>
<name>A0AAE1N9I1_9FABA</name>
<evidence type="ECO:0000256" key="1">
    <source>
        <dbReference type="SAM" id="Coils"/>
    </source>
</evidence>
<evidence type="ECO:0000313" key="3">
    <source>
        <dbReference type="Proteomes" id="UP001293593"/>
    </source>
</evidence>
<gene>
    <name evidence="2" type="ORF">QN277_001811</name>
</gene>